<dbReference type="Gene3D" id="3.40.50.2300">
    <property type="match status" value="1"/>
</dbReference>
<dbReference type="PROSITE" id="PS50822">
    <property type="entry name" value="PIWI"/>
    <property type="match status" value="1"/>
</dbReference>
<evidence type="ECO:0000256" key="6">
    <source>
        <dbReference type="ARBA" id="ARBA00023274"/>
    </source>
</evidence>
<keyword evidence="6" id="KW-0687">Ribonucleoprotein</keyword>
<dbReference type="PROSITE" id="PS50821">
    <property type="entry name" value="PAZ"/>
    <property type="match status" value="1"/>
</dbReference>
<dbReference type="SUPFAM" id="SSF53098">
    <property type="entry name" value="Ribonuclease H-like"/>
    <property type="match status" value="1"/>
</dbReference>
<organism evidence="10 11">
    <name type="scientific">Morella rubra</name>
    <name type="common">Chinese bayberry</name>
    <dbReference type="NCBI Taxonomy" id="262757"/>
    <lineage>
        <taxon>Eukaryota</taxon>
        <taxon>Viridiplantae</taxon>
        <taxon>Streptophyta</taxon>
        <taxon>Embryophyta</taxon>
        <taxon>Tracheophyta</taxon>
        <taxon>Spermatophyta</taxon>
        <taxon>Magnoliopsida</taxon>
        <taxon>eudicotyledons</taxon>
        <taxon>Gunneridae</taxon>
        <taxon>Pentapetalae</taxon>
        <taxon>rosids</taxon>
        <taxon>fabids</taxon>
        <taxon>Fagales</taxon>
        <taxon>Myricaceae</taxon>
        <taxon>Morella</taxon>
    </lineage>
</organism>
<dbReference type="Pfam" id="PF02171">
    <property type="entry name" value="Piwi"/>
    <property type="match status" value="1"/>
</dbReference>
<feature type="region of interest" description="Disordered" evidence="7">
    <location>
        <begin position="164"/>
        <end position="188"/>
    </location>
</feature>
<dbReference type="FunFam" id="2.170.260.10:FF:000008">
    <property type="entry name" value="Protein argonaute 7"/>
    <property type="match status" value="1"/>
</dbReference>
<dbReference type="InterPro" id="IPR036397">
    <property type="entry name" value="RNaseH_sf"/>
</dbReference>
<feature type="compositionally biased region" description="Polar residues" evidence="7">
    <location>
        <begin position="78"/>
        <end position="88"/>
    </location>
</feature>
<proteinExistence type="inferred from homology"/>
<dbReference type="GO" id="GO:0006417">
    <property type="term" value="P:regulation of translation"/>
    <property type="evidence" value="ECO:0007669"/>
    <property type="project" value="UniProtKB-KW"/>
</dbReference>
<feature type="compositionally biased region" description="Gly residues" evidence="7">
    <location>
        <begin position="13"/>
        <end position="53"/>
    </location>
</feature>
<protein>
    <submittedName>
        <fullName evidence="10">Protein argonaute 2</fullName>
    </submittedName>
</protein>
<keyword evidence="2" id="KW-0678">Repressor</keyword>
<evidence type="ECO:0000313" key="11">
    <source>
        <dbReference type="Proteomes" id="UP000516437"/>
    </source>
</evidence>
<dbReference type="Pfam" id="PF08699">
    <property type="entry name" value="ArgoL1"/>
    <property type="match status" value="1"/>
</dbReference>
<feature type="compositionally biased region" description="Basic and acidic residues" evidence="7">
    <location>
        <begin position="1"/>
        <end position="12"/>
    </location>
</feature>
<evidence type="ECO:0000256" key="3">
    <source>
        <dbReference type="ARBA" id="ARBA00022845"/>
    </source>
</evidence>
<feature type="domain" description="PAZ" evidence="8">
    <location>
        <begin position="391"/>
        <end position="506"/>
    </location>
</feature>
<dbReference type="SMART" id="SM01163">
    <property type="entry name" value="DUF1785"/>
    <property type="match status" value="1"/>
</dbReference>
<sequence length="1032" mass="114744">MERGGYRGRGRDGGGGYRGRGRDGGGGGGRGRGRDGGVGGGRGRGRGGQGGGYHHQQEQGRGSRQGGAERWEQRPRQFDSNVESSLRRSQAVGSTWVSGSGEGSSSAGGAWKGTTSQDQSVQVGPTSRTYLTAARPVQLQPQRSSPEPVPGPAFQELQKLKISESPLASSHPEDTNKNLPMKRPDKGGTLAIRPARLCVNHFPVKFGPQTIILHYDVDIKPEVPRRNGRLVKVSKSDFSVIRNKLSSDDPVQFPLSMTAYDGEKNIFSAVPLPTGRFNVKVPEGEDTQGGSYIVAIKLVNELKLCKLKEYLSGCLSSIPRDILQGLDLVMKENPARNMIPVGRIFFPYGEGYDLKRGIMASRGFQHSLKPTSQGLAMCLDYSVLPFLKPLPVIDFLKQHISGFDINNFQKYGRKVHDTLKDLKVTVTHRKTKQKYVIRGLADQNARQSSFNLEDPDRQNPPRRVRLVDYFREKYDKDIKYKDIPCLDLGKGNKMNYVPMEFCLLVVGQRYPKENLDKNAALMLKGMSLVRPEVRQTEICNMVRSEDGPCGGVLAQNFGLEVNMNMTTVTGRVIGPPELKLGAPNGGVSKVTVDKEKCQWNLVGRSVVEGKRIDRWGVVDFRSYHGEILNPDRFIPRLIVRCKNLGIHMAEPIIYEWTEMDMLSNVDRLRELLESINAVPCKDGSAGLQFLLCAMSSKDNGYKNLKWVSETQVGIVTQCCLSYNANKANDQYLANLAIKINAKLGGSNIELNQPLAHFGNKGNVMFVGADVNHPASRNFTSPSIAAVVATMNWPAANRYAARVCPQEHRKEKILNFGETCLELVESFARFNNVRPDKIVVFRDGVSESQFDMVLNEELVDLKRALERINYSPTITLIVAQKRHQTRFFPASRGDGCSTGNVYPGTVVDTIVVHPFEFDFYLCSHYGSIGTSKPTHYHVLWDEHRFTSDLLQKLIYDLCFTFARCTKPVSLVPPVYYADLVAYRGRLYYEAMEGVYVHPGTRASSSTSLASSASPPSQDFYKLHAGLENIMFFV</sequence>
<dbReference type="Gene3D" id="3.30.420.10">
    <property type="entry name" value="Ribonuclease H-like superfamily/Ribonuclease H"/>
    <property type="match status" value="1"/>
</dbReference>
<dbReference type="Pfam" id="PF02170">
    <property type="entry name" value="PAZ"/>
    <property type="match status" value="1"/>
</dbReference>
<name>A0A6A1WA54_9ROSI</name>
<dbReference type="CDD" id="cd02846">
    <property type="entry name" value="PAZ_argonaute_like"/>
    <property type="match status" value="1"/>
</dbReference>
<comment type="caution">
    <text evidence="10">The sequence shown here is derived from an EMBL/GenBank/DDBJ whole genome shotgun (WGS) entry which is preliminary data.</text>
</comment>
<evidence type="ECO:0000256" key="1">
    <source>
        <dbReference type="ARBA" id="ARBA00008201"/>
    </source>
</evidence>
<dbReference type="SMART" id="SM00950">
    <property type="entry name" value="Piwi"/>
    <property type="match status" value="1"/>
</dbReference>
<dbReference type="GO" id="GO:1990904">
    <property type="term" value="C:ribonucleoprotein complex"/>
    <property type="evidence" value="ECO:0007669"/>
    <property type="project" value="UniProtKB-KW"/>
</dbReference>
<dbReference type="InterPro" id="IPR032474">
    <property type="entry name" value="Argonaute_N"/>
</dbReference>
<dbReference type="GO" id="GO:0003723">
    <property type="term" value="F:RNA binding"/>
    <property type="evidence" value="ECO:0007669"/>
    <property type="project" value="UniProtKB-KW"/>
</dbReference>
<dbReference type="GO" id="GO:0051607">
    <property type="term" value="P:defense response to virus"/>
    <property type="evidence" value="ECO:0007669"/>
    <property type="project" value="UniProtKB-ARBA"/>
</dbReference>
<evidence type="ECO:0000256" key="7">
    <source>
        <dbReference type="SAM" id="MobiDB-lite"/>
    </source>
</evidence>
<comment type="similarity">
    <text evidence="1">Belongs to the argonaute family. Ago subfamily.</text>
</comment>
<dbReference type="Gene3D" id="2.170.260.10">
    <property type="entry name" value="paz domain"/>
    <property type="match status" value="1"/>
</dbReference>
<dbReference type="CDD" id="cd04657">
    <property type="entry name" value="Piwi_ago-like"/>
    <property type="match status" value="1"/>
</dbReference>
<feature type="region of interest" description="Disordered" evidence="7">
    <location>
        <begin position="1"/>
        <end position="124"/>
    </location>
</feature>
<dbReference type="InterPro" id="IPR012337">
    <property type="entry name" value="RNaseH-like_sf"/>
</dbReference>
<evidence type="ECO:0000259" key="9">
    <source>
        <dbReference type="PROSITE" id="PS50822"/>
    </source>
</evidence>
<dbReference type="InterPro" id="IPR003100">
    <property type="entry name" value="PAZ_dom"/>
</dbReference>
<dbReference type="GO" id="GO:0031047">
    <property type="term" value="P:regulatory ncRNA-mediated gene silencing"/>
    <property type="evidence" value="ECO:0007669"/>
    <property type="project" value="UniProtKB-KW"/>
</dbReference>
<dbReference type="PANTHER" id="PTHR22891">
    <property type="entry name" value="EUKARYOTIC TRANSLATION INITIATION FACTOR 2C"/>
    <property type="match status" value="1"/>
</dbReference>
<evidence type="ECO:0000256" key="2">
    <source>
        <dbReference type="ARBA" id="ARBA00022491"/>
    </source>
</evidence>
<dbReference type="AlphaFoldDB" id="A0A6A1WA54"/>
<keyword evidence="4" id="KW-0694">RNA-binding</keyword>
<dbReference type="OrthoDB" id="10252740at2759"/>
<dbReference type="SMART" id="SM00949">
    <property type="entry name" value="PAZ"/>
    <property type="match status" value="1"/>
</dbReference>
<dbReference type="InterPro" id="IPR014811">
    <property type="entry name" value="ArgoL1"/>
</dbReference>
<feature type="compositionally biased region" description="Low complexity" evidence="7">
    <location>
        <begin position="92"/>
        <end position="116"/>
    </location>
</feature>
<dbReference type="Pfam" id="PF16486">
    <property type="entry name" value="ArgoN"/>
    <property type="match status" value="1"/>
</dbReference>
<evidence type="ECO:0000256" key="4">
    <source>
        <dbReference type="ARBA" id="ARBA00022884"/>
    </source>
</evidence>
<evidence type="ECO:0000256" key="5">
    <source>
        <dbReference type="ARBA" id="ARBA00023158"/>
    </source>
</evidence>
<keyword evidence="3" id="KW-0810">Translation regulation</keyword>
<gene>
    <name evidence="10" type="ORF">CJ030_MR2G002683</name>
</gene>
<evidence type="ECO:0000259" key="8">
    <source>
        <dbReference type="PROSITE" id="PS50821"/>
    </source>
</evidence>
<evidence type="ECO:0000313" key="10">
    <source>
        <dbReference type="EMBL" id="KAB1222139.1"/>
    </source>
</evidence>
<feature type="compositionally biased region" description="Basic and acidic residues" evidence="7">
    <location>
        <begin position="171"/>
        <end position="186"/>
    </location>
</feature>
<dbReference type="InterPro" id="IPR036085">
    <property type="entry name" value="PAZ_dom_sf"/>
</dbReference>
<feature type="domain" description="Piwi" evidence="9">
    <location>
        <begin position="689"/>
        <end position="988"/>
    </location>
</feature>
<dbReference type="InterPro" id="IPR003165">
    <property type="entry name" value="Piwi"/>
</dbReference>
<keyword evidence="11" id="KW-1185">Reference proteome</keyword>
<accession>A0A6A1WA54</accession>
<dbReference type="SUPFAM" id="SSF101690">
    <property type="entry name" value="PAZ domain"/>
    <property type="match status" value="1"/>
</dbReference>
<feature type="compositionally biased region" description="Basic and acidic residues" evidence="7">
    <location>
        <begin position="67"/>
        <end position="77"/>
    </location>
</feature>
<dbReference type="InterPro" id="IPR045246">
    <property type="entry name" value="Piwi_ago-like"/>
</dbReference>
<keyword evidence="5" id="KW-0943">RNA-mediated gene silencing</keyword>
<dbReference type="Proteomes" id="UP000516437">
    <property type="component" value="Chromosome 2"/>
</dbReference>
<dbReference type="EMBL" id="RXIC02000020">
    <property type="protein sequence ID" value="KAB1222139.1"/>
    <property type="molecule type" value="Genomic_DNA"/>
</dbReference>
<reference evidence="10 11" key="1">
    <citation type="journal article" date="2019" name="Plant Biotechnol. J.">
        <title>The red bayberry genome and genetic basis of sex determination.</title>
        <authorList>
            <person name="Jia H.M."/>
            <person name="Jia H.J."/>
            <person name="Cai Q.L."/>
            <person name="Wang Y."/>
            <person name="Zhao H.B."/>
            <person name="Yang W.F."/>
            <person name="Wang G.Y."/>
            <person name="Li Y.H."/>
            <person name="Zhan D.L."/>
            <person name="Shen Y.T."/>
            <person name="Niu Q.F."/>
            <person name="Chang L."/>
            <person name="Qiu J."/>
            <person name="Zhao L."/>
            <person name="Xie H.B."/>
            <person name="Fu W.Y."/>
            <person name="Jin J."/>
            <person name="Li X.W."/>
            <person name="Jiao Y."/>
            <person name="Zhou C.C."/>
            <person name="Tu T."/>
            <person name="Chai C.Y."/>
            <person name="Gao J.L."/>
            <person name="Fan L.J."/>
            <person name="van de Weg E."/>
            <person name="Wang J.Y."/>
            <person name="Gao Z.S."/>
        </authorList>
    </citation>
    <scope>NUCLEOTIDE SEQUENCE [LARGE SCALE GENOMIC DNA]</scope>
    <source>
        <tissue evidence="10">Leaves</tissue>
    </source>
</reference>